<organism evidence="1">
    <name type="scientific">mine drainage metagenome</name>
    <dbReference type="NCBI Taxonomy" id="410659"/>
    <lineage>
        <taxon>unclassified sequences</taxon>
        <taxon>metagenomes</taxon>
        <taxon>ecological metagenomes</taxon>
    </lineage>
</organism>
<reference evidence="1" key="1">
    <citation type="submission" date="2013-08" db="EMBL/GenBank/DDBJ databases">
        <authorList>
            <person name="Mendez C."/>
            <person name="Richter M."/>
            <person name="Ferrer M."/>
            <person name="Sanchez J."/>
        </authorList>
    </citation>
    <scope>NUCLEOTIDE SEQUENCE</scope>
</reference>
<accession>T0Z3I9</accession>
<gene>
    <name evidence="1" type="ORF">B2A_11165</name>
</gene>
<dbReference type="Pfam" id="PF21983">
    <property type="entry name" value="NikA-like"/>
    <property type="match status" value="1"/>
</dbReference>
<evidence type="ECO:0000313" key="1">
    <source>
        <dbReference type="EMBL" id="EQD39638.1"/>
    </source>
</evidence>
<name>T0Z3I9_9ZZZZ</name>
<comment type="caution">
    <text evidence="1">The sequence shown here is derived from an EMBL/GenBank/DDBJ whole genome shotgun (WGS) entry which is preliminary data.</text>
</comment>
<proteinExistence type="predicted"/>
<dbReference type="EMBL" id="AUZZ01008051">
    <property type="protein sequence ID" value="EQD39638.1"/>
    <property type="molecule type" value="Genomic_DNA"/>
</dbReference>
<dbReference type="AlphaFoldDB" id="T0Z3I9"/>
<sequence length="148" mass="16146">TYGYAACPSTNPRTDPMLRIYSVRAYTILLRAAPRDPVGARPMPFRRSNDPRTARITLRVAPGAKAALEESALRAGKSLSAYLVACGLGRKLVSRVDDRAINELRRVGGLLKLAITTDSAKRGDYRALLDDLKRAIVRIDGGDHARAD</sequence>
<dbReference type="InterPro" id="IPR053842">
    <property type="entry name" value="NikA-like"/>
</dbReference>
<protein>
    <submittedName>
        <fullName evidence="1">Mobilization protein MobB</fullName>
    </submittedName>
</protein>
<feature type="non-terminal residue" evidence="1">
    <location>
        <position position="1"/>
    </location>
</feature>
<reference evidence="1" key="2">
    <citation type="journal article" date="2014" name="ISME J.">
        <title>Microbial stratification in low pH oxic and suboxic macroscopic growths along an acid mine drainage.</title>
        <authorList>
            <person name="Mendez-Garcia C."/>
            <person name="Mesa V."/>
            <person name="Sprenger R.R."/>
            <person name="Richter M."/>
            <person name="Diez M.S."/>
            <person name="Solano J."/>
            <person name="Bargiela R."/>
            <person name="Golyshina O.V."/>
            <person name="Manteca A."/>
            <person name="Ramos J.L."/>
            <person name="Gallego J.R."/>
            <person name="Llorente I."/>
            <person name="Martins Dos Santos V.A."/>
            <person name="Jensen O.N."/>
            <person name="Pelaez A.I."/>
            <person name="Sanchez J."/>
            <person name="Ferrer M."/>
        </authorList>
    </citation>
    <scope>NUCLEOTIDE SEQUENCE</scope>
</reference>